<evidence type="ECO:0000256" key="4">
    <source>
        <dbReference type="ARBA" id="ARBA00022982"/>
    </source>
</evidence>
<evidence type="ECO:0000256" key="2">
    <source>
        <dbReference type="ARBA" id="ARBA00022617"/>
    </source>
</evidence>
<protein>
    <submittedName>
        <fullName evidence="9">Cytochrome c</fullName>
    </submittedName>
</protein>
<evidence type="ECO:0000313" key="10">
    <source>
        <dbReference type="Proteomes" id="UP000551327"/>
    </source>
</evidence>
<dbReference type="InterPro" id="IPR010980">
    <property type="entry name" value="Cyt_c/b562"/>
</dbReference>
<dbReference type="AlphaFoldDB" id="A0A7X1FVV0"/>
<keyword evidence="2 7" id="KW-0349">Heme</keyword>
<comment type="caution">
    <text evidence="9">The sequence shown here is derived from an EMBL/GenBank/DDBJ whole genome shotgun (WGS) entry which is preliminary data.</text>
</comment>
<evidence type="ECO:0000256" key="7">
    <source>
        <dbReference type="PIRSR" id="PIRSR000027-2"/>
    </source>
</evidence>
<dbReference type="Pfam" id="PF01322">
    <property type="entry name" value="Cytochrom_C_2"/>
    <property type="match status" value="1"/>
</dbReference>
<keyword evidence="5 6" id="KW-0408">Iron</keyword>
<dbReference type="InterPro" id="IPR002321">
    <property type="entry name" value="Cyt_c_II"/>
</dbReference>
<dbReference type="InterPro" id="IPR012127">
    <property type="entry name" value="Cyt_c_prime"/>
</dbReference>
<evidence type="ECO:0000256" key="5">
    <source>
        <dbReference type="ARBA" id="ARBA00023004"/>
    </source>
</evidence>
<sequence>MARRHCGVAALTAAMLAAPLVAAAPDPIASRIDTYRELGASFKAVNDGLRTDEVQPVLLAQAARHMRTVAQAQYGLFPAGSGPAPGRKTKAKAEIWRQPARFKAAQDAFAAAAAGFQQAVGSGNAETMRGAARKLGETCKGCHDSFRTRTD</sequence>
<reference evidence="9 10" key="1">
    <citation type="submission" date="2020-08" db="EMBL/GenBank/DDBJ databases">
        <title>The genome sequence of type strain Novosphingobium piscinae KCTC 42194.</title>
        <authorList>
            <person name="Liu Y."/>
        </authorList>
    </citation>
    <scope>NUCLEOTIDE SEQUENCE [LARGE SCALE GENOMIC DNA]</scope>
    <source>
        <strain evidence="9 10">KCTC 42194</strain>
    </source>
</reference>
<dbReference type="Gene3D" id="1.20.120.10">
    <property type="entry name" value="Cytochrome c/b562"/>
    <property type="match status" value="1"/>
</dbReference>
<gene>
    <name evidence="9" type="ORF">H7F53_01530</name>
</gene>
<keyword evidence="3 6" id="KW-0479">Metal-binding</keyword>
<keyword evidence="8" id="KW-0732">Signal</keyword>
<dbReference type="RefSeq" id="WP_185677693.1">
    <property type="nucleotide sequence ID" value="NZ_JACLAX010000001.1"/>
</dbReference>
<dbReference type="GO" id="GO:0009055">
    <property type="term" value="F:electron transfer activity"/>
    <property type="evidence" value="ECO:0007669"/>
    <property type="project" value="InterPro"/>
</dbReference>
<organism evidence="9 10">
    <name type="scientific">Novosphingobium piscinae</name>
    <dbReference type="NCBI Taxonomy" id="1507448"/>
    <lineage>
        <taxon>Bacteria</taxon>
        <taxon>Pseudomonadati</taxon>
        <taxon>Pseudomonadota</taxon>
        <taxon>Alphaproteobacteria</taxon>
        <taxon>Sphingomonadales</taxon>
        <taxon>Sphingomonadaceae</taxon>
        <taxon>Novosphingobium</taxon>
    </lineage>
</organism>
<feature type="chain" id="PRO_5030882891" evidence="8">
    <location>
        <begin position="24"/>
        <end position="151"/>
    </location>
</feature>
<dbReference type="GO" id="GO:0042597">
    <property type="term" value="C:periplasmic space"/>
    <property type="evidence" value="ECO:0007669"/>
    <property type="project" value="InterPro"/>
</dbReference>
<dbReference type="PROSITE" id="PS51009">
    <property type="entry name" value="CYTCII"/>
    <property type="match status" value="1"/>
</dbReference>
<evidence type="ECO:0000256" key="6">
    <source>
        <dbReference type="PIRSR" id="PIRSR000027-1"/>
    </source>
</evidence>
<keyword evidence="10" id="KW-1185">Reference proteome</keyword>
<feature type="signal peptide" evidence="8">
    <location>
        <begin position="1"/>
        <end position="23"/>
    </location>
</feature>
<dbReference type="GO" id="GO:0005506">
    <property type="term" value="F:iron ion binding"/>
    <property type="evidence" value="ECO:0007669"/>
    <property type="project" value="InterPro"/>
</dbReference>
<keyword evidence="4" id="KW-0249">Electron transport</keyword>
<evidence type="ECO:0000256" key="8">
    <source>
        <dbReference type="SAM" id="SignalP"/>
    </source>
</evidence>
<keyword evidence="1" id="KW-0813">Transport</keyword>
<dbReference type="GO" id="GO:0020037">
    <property type="term" value="F:heme binding"/>
    <property type="evidence" value="ECO:0007669"/>
    <property type="project" value="InterPro"/>
</dbReference>
<dbReference type="EMBL" id="JACLAX010000001">
    <property type="protein sequence ID" value="MBC2667824.1"/>
    <property type="molecule type" value="Genomic_DNA"/>
</dbReference>
<dbReference type="PIRSF" id="PIRSF000027">
    <property type="entry name" value="Cytc_c_prime"/>
    <property type="match status" value="1"/>
</dbReference>
<evidence type="ECO:0000256" key="1">
    <source>
        <dbReference type="ARBA" id="ARBA00022448"/>
    </source>
</evidence>
<dbReference type="SUPFAM" id="SSF47175">
    <property type="entry name" value="Cytochromes"/>
    <property type="match status" value="1"/>
</dbReference>
<feature type="binding site" description="axial binding residue" evidence="6">
    <location>
        <position position="143"/>
    </location>
    <ligand>
        <name>heme c</name>
        <dbReference type="ChEBI" id="CHEBI:61717"/>
    </ligand>
    <ligandPart>
        <name>Fe</name>
        <dbReference type="ChEBI" id="CHEBI:18248"/>
    </ligandPart>
</feature>
<feature type="binding site" description="covalent" evidence="7">
    <location>
        <position position="139"/>
    </location>
    <ligand>
        <name>heme c</name>
        <dbReference type="ChEBI" id="CHEBI:61717"/>
    </ligand>
</feature>
<dbReference type="Proteomes" id="UP000551327">
    <property type="component" value="Unassembled WGS sequence"/>
</dbReference>
<accession>A0A7X1FVV0</accession>
<proteinExistence type="predicted"/>
<dbReference type="GO" id="GO:0022900">
    <property type="term" value="P:electron transport chain"/>
    <property type="evidence" value="ECO:0007669"/>
    <property type="project" value="InterPro"/>
</dbReference>
<name>A0A7X1FVV0_9SPHN</name>
<feature type="binding site" description="covalent" evidence="7">
    <location>
        <position position="142"/>
    </location>
    <ligand>
        <name>heme c</name>
        <dbReference type="ChEBI" id="CHEBI:61717"/>
    </ligand>
</feature>
<evidence type="ECO:0000256" key="3">
    <source>
        <dbReference type="ARBA" id="ARBA00022723"/>
    </source>
</evidence>
<comment type="PTM">
    <text evidence="7">Binds 1 heme group per subunit.</text>
</comment>
<evidence type="ECO:0000313" key="9">
    <source>
        <dbReference type="EMBL" id="MBC2667824.1"/>
    </source>
</evidence>